<protein>
    <recommendedName>
        <fullName evidence="7">ATP synthase subunit delta</fullName>
    </recommendedName>
    <alternativeName>
        <fullName evidence="7">ATP synthase F(1) sector subunit delta</fullName>
    </alternativeName>
    <alternativeName>
        <fullName evidence="7">F-type ATPase subunit delta</fullName>
        <shortName evidence="7">F-ATPase subunit delta</shortName>
    </alternativeName>
</protein>
<dbReference type="PANTHER" id="PTHR11910">
    <property type="entry name" value="ATP SYNTHASE DELTA CHAIN"/>
    <property type="match status" value="1"/>
</dbReference>
<keyword evidence="3 7" id="KW-0375">Hydrogen ion transport</keyword>
<evidence type="ECO:0000256" key="2">
    <source>
        <dbReference type="ARBA" id="ARBA00022448"/>
    </source>
</evidence>
<evidence type="ECO:0000256" key="1">
    <source>
        <dbReference type="ARBA" id="ARBA00004370"/>
    </source>
</evidence>
<evidence type="ECO:0000256" key="5">
    <source>
        <dbReference type="ARBA" id="ARBA00023136"/>
    </source>
</evidence>
<dbReference type="InterPro" id="IPR000711">
    <property type="entry name" value="ATPase_OSCP/dsu"/>
</dbReference>
<comment type="subcellular location">
    <subcellularLocation>
        <location evidence="7">Cell membrane</location>
        <topology evidence="7">Peripheral membrane protein</topology>
    </subcellularLocation>
    <subcellularLocation>
        <location evidence="1">Membrane</location>
    </subcellularLocation>
</comment>
<evidence type="ECO:0000256" key="4">
    <source>
        <dbReference type="ARBA" id="ARBA00023065"/>
    </source>
</evidence>
<name>A0A1A5HIC6_RIEAN</name>
<dbReference type="OrthoDB" id="9802471at2"/>
<dbReference type="NCBIfam" id="TIGR01145">
    <property type="entry name" value="ATP_synt_delta"/>
    <property type="match status" value="1"/>
</dbReference>
<evidence type="ECO:0000256" key="6">
    <source>
        <dbReference type="ARBA" id="ARBA00023310"/>
    </source>
</evidence>
<dbReference type="Pfam" id="PF00213">
    <property type="entry name" value="OSCP"/>
    <property type="match status" value="1"/>
</dbReference>
<dbReference type="Gene3D" id="1.10.520.20">
    <property type="entry name" value="N-terminal domain of the delta subunit of the F1F0-ATP synthase"/>
    <property type="match status" value="1"/>
</dbReference>
<keyword evidence="7" id="KW-0139">CF(1)</keyword>
<dbReference type="AlphaFoldDB" id="A0A1A5HIC6"/>
<comment type="function">
    <text evidence="7">F(1)F(0) ATP synthase produces ATP from ADP in the presence of a proton or sodium gradient. F-type ATPases consist of two structural domains, F(1) containing the extramembraneous catalytic core and F(0) containing the membrane proton channel, linked together by a central stalk and a peripheral stalk. During catalysis, ATP synthesis in the catalytic domain of F(1) is coupled via a rotary mechanism of the central stalk subunits to proton translocation.</text>
</comment>
<evidence type="ECO:0000313" key="8">
    <source>
        <dbReference type="EMBL" id="AQY22707.1"/>
    </source>
</evidence>
<dbReference type="GO" id="GO:0045259">
    <property type="term" value="C:proton-transporting ATP synthase complex"/>
    <property type="evidence" value="ECO:0007669"/>
    <property type="project" value="UniProtKB-KW"/>
</dbReference>
<keyword evidence="5 7" id="KW-0472">Membrane</keyword>
<reference evidence="8 9" key="1">
    <citation type="submission" date="2015-06" db="EMBL/GenBank/DDBJ databases">
        <title>R. anatipestifer strain HXb2 is the most virulent strain so far, and the genome sequence would help us uncover the pathogenesis.</title>
        <authorList>
            <person name="Hu Q."/>
            <person name="Qi J."/>
            <person name="Bo H."/>
            <person name="Liu G."/>
            <person name="Tao M."/>
            <person name="Ding Y."/>
            <person name="Xue Y."/>
        </authorList>
    </citation>
    <scope>NUCLEOTIDE SEQUENCE [LARGE SCALE GENOMIC DNA]</scope>
    <source>
        <strain evidence="8 9">HXb2</strain>
    </source>
</reference>
<evidence type="ECO:0000313" key="9">
    <source>
        <dbReference type="Proteomes" id="UP000189883"/>
    </source>
</evidence>
<gene>
    <name evidence="7 8" type="primary">atpH</name>
    <name evidence="8" type="ORF">AB406_1765</name>
</gene>
<dbReference type="HAMAP" id="MF_01416">
    <property type="entry name" value="ATP_synth_delta_bact"/>
    <property type="match status" value="1"/>
</dbReference>
<dbReference type="PRINTS" id="PR00125">
    <property type="entry name" value="ATPASEDELTA"/>
</dbReference>
<keyword evidence="6 7" id="KW-0066">ATP synthesis</keyword>
<sequence length="179" mass="20043">MRTSKVAKRYAKGLLDFAQESQQTSTVFSDMKTVVKIMSESKELNRFLQTPFIDYKKKIAVAKEIFKGLSATSQNLISLVIRQGREAQLKFIAQDFIDKVEDINGVQRITLTTAASLSQENIDKILKSSSLVNSGASHDLKINVNPDLLGGYVLRVGDQQLDTSVRTKLAQMKKEFQLN</sequence>
<comment type="function">
    <text evidence="7">This protein is part of the stalk that links CF(0) to CF(1). It either transmits conformational changes from CF(0) to CF(1) or is implicated in proton conduction.</text>
</comment>
<evidence type="ECO:0000256" key="7">
    <source>
        <dbReference type="HAMAP-Rule" id="MF_01416"/>
    </source>
</evidence>
<dbReference type="GO" id="GO:0046933">
    <property type="term" value="F:proton-transporting ATP synthase activity, rotational mechanism"/>
    <property type="evidence" value="ECO:0007669"/>
    <property type="project" value="UniProtKB-UniRule"/>
</dbReference>
<organism evidence="8 9">
    <name type="scientific">Riemerella anatipestifer</name>
    <name type="common">Moraxella anatipestifer</name>
    <dbReference type="NCBI Taxonomy" id="34085"/>
    <lineage>
        <taxon>Bacteria</taxon>
        <taxon>Pseudomonadati</taxon>
        <taxon>Bacteroidota</taxon>
        <taxon>Flavobacteriia</taxon>
        <taxon>Flavobacteriales</taxon>
        <taxon>Weeksellaceae</taxon>
        <taxon>Riemerella</taxon>
    </lineage>
</organism>
<dbReference type="InterPro" id="IPR026015">
    <property type="entry name" value="ATP_synth_OSCP/delta_N_sf"/>
</dbReference>
<proteinExistence type="inferred from homology"/>
<dbReference type="GO" id="GO:0005886">
    <property type="term" value="C:plasma membrane"/>
    <property type="evidence" value="ECO:0007669"/>
    <property type="project" value="UniProtKB-SubCell"/>
</dbReference>
<dbReference type="RefSeq" id="WP_064968363.1">
    <property type="nucleotide sequence ID" value="NZ_CP011859.1"/>
</dbReference>
<keyword evidence="7" id="KW-1003">Cell membrane</keyword>
<accession>A0A1A5HIC6</accession>
<dbReference type="EMBL" id="CP011859">
    <property type="protein sequence ID" value="AQY22707.1"/>
    <property type="molecule type" value="Genomic_DNA"/>
</dbReference>
<evidence type="ECO:0000256" key="3">
    <source>
        <dbReference type="ARBA" id="ARBA00022781"/>
    </source>
</evidence>
<keyword evidence="4 7" id="KW-0406">Ion transport</keyword>
<keyword evidence="2 7" id="KW-0813">Transport</keyword>
<dbReference type="Proteomes" id="UP000189883">
    <property type="component" value="Chromosome"/>
</dbReference>
<comment type="similarity">
    <text evidence="7">Belongs to the ATPase delta chain family.</text>
</comment>
<dbReference type="SUPFAM" id="SSF47928">
    <property type="entry name" value="N-terminal domain of the delta subunit of the F1F0-ATP synthase"/>
    <property type="match status" value="1"/>
</dbReference>